<feature type="domain" description="Glycosyltransferase RgtA/B/C/D-like" evidence="9">
    <location>
        <begin position="63"/>
        <end position="226"/>
    </location>
</feature>
<evidence type="ECO:0000256" key="5">
    <source>
        <dbReference type="ARBA" id="ARBA00022692"/>
    </source>
</evidence>
<evidence type="ECO:0000256" key="4">
    <source>
        <dbReference type="ARBA" id="ARBA00022679"/>
    </source>
</evidence>
<dbReference type="PANTHER" id="PTHR33908">
    <property type="entry name" value="MANNOSYLTRANSFERASE YKCB-RELATED"/>
    <property type="match status" value="1"/>
</dbReference>
<dbReference type="GO" id="GO:0010041">
    <property type="term" value="P:response to iron(III) ion"/>
    <property type="evidence" value="ECO:0007669"/>
    <property type="project" value="TreeGrafter"/>
</dbReference>
<evidence type="ECO:0000256" key="3">
    <source>
        <dbReference type="ARBA" id="ARBA00022676"/>
    </source>
</evidence>
<dbReference type="GO" id="GO:0009103">
    <property type="term" value="P:lipopolysaccharide biosynthetic process"/>
    <property type="evidence" value="ECO:0007669"/>
    <property type="project" value="UniProtKB-ARBA"/>
</dbReference>
<feature type="transmembrane region" description="Helical" evidence="8">
    <location>
        <begin position="7"/>
        <end position="27"/>
    </location>
</feature>
<dbReference type="Pfam" id="PF13231">
    <property type="entry name" value="PMT_2"/>
    <property type="match status" value="1"/>
</dbReference>
<feature type="transmembrane region" description="Helical" evidence="8">
    <location>
        <begin position="375"/>
        <end position="391"/>
    </location>
</feature>
<comment type="subcellular location">
    <subcellularLocation>
        <location evidence="1">Cell membrane</location>
        <topology evidence="1">Multi-pass membrane protein</topology>
    </subcellularLocation>
</comment>
<dbReference type="EMBL" id="LDOU01000002">
    <property type="protein sequence ID" value="KLV11350.1"/>
    <property type="molecule type" value="Genomic_DNA"/>
</dbReference>
<accession>A0A0J1HIC6</accession>
<comment type="caution">
    <text evidence="10">The sequence shown here is derived from an EMBL/GenBank/DDBJ whole genome shotgun (WGS) entry which is preliminary data.</text>
</comment>
<feature type="transmembrane region" description="Helical" evidence="8">
    <location>
        <begin position="68"/>
        <end position="101"/>
    </location>
</feature>
<evidence type="ECO:0000256" key="2">
    <source>
        <dbReference type="ARBA" id="ARBA00022475"/>
    </source>
</evidence>
<dbReference type="Proteomes" id="UP000035909">
    <property type="component" value="Unassembled WGS sequence"/>
</dbReference>
<dbReference type="PATRIC" id="fig|320778.3.peg.192"/>
<feature type="transmembrane region" description="Helical" evidence="8">
    <location>
        <begin position="403"/>
        <end position="423"/>
    </location>
</feature>
<dbReference type="AlphaFoldDB" id="A0A0J1HIC6"/>
<name>A0A0J1HIC6_9GAMM</name>
<sequence length="530" mass="59657">MTARQQLTYPFIACAITLFFIAINFHYRPILPIDETRYVSVAWEMWLNNTWLVPHANGLPYSHKPPLLFWLFSSMWTLFGTSEFITRLTIPLFVLLNLFLIRKLAQKIYPDNPQAAALAPLVLCSGLGWFLYSGMIMFDLLLTVFVQTAMLSVWKYAETRRMVWIVSGGVAIGLGLLTKGPVTFIYLIPFVALVKWWNPDPQANHTAILKASVVMAAIGILIILAWAIPAAVVGGQDYAYAIFWGQYAGRIHESFAHARPFYWYLLLLPVLIFPWPFLVGFWRSGLWNNNQNSDKFCLAMFTIILAVFSCFSGKQLHYLFPAFPVLAIWASNKLRPEKFNLEPVVIIFLAAATIAIFSASLWAPQVFRNAESANVIPWWGVLPLVLTALVMKPNVLTSSRLALHIIAVLLSLSALLASISPMINEIYNVTPIAQQINALQRQGNKVAYVGKYQNTFGYAGKLTAPIEQAPNNPNALQNYLQETQGYTVLIQKKPDIAQNINAILATPYRGGWLYIVDNQRYAAQMELASE</sequence>
<evidence type="ECO:0000256" key="8">
    <source>
        <dbReference type="SAM" id="Phobius"/>
    </source>
</evidence>
<protein>
    <submittedName>
        <fullName evidence="10">Glycosyl transferase</fullName>
    </submittedName>
</protein>
<evidence type="ECO:0000313" key="11">
    <source>
        <dbReference type="Proteomes" id="UP000035909"/>
    </source>
</evidence>
<evidence type="ECO:0000313" key="10">
    <source>
        <dbReference type="EMBL" id="KLV11350.1"/>
    </source>
</evidence>
<organism evidence="10 11">
    <name type="scientific">Photobacterium ganghwense</name>
    <dbReference type="NCBI Taxonomy" id="320778"/>
    <lineage>
        <taxon>Bacteria</taxon>
        <taxon>Pseudomonadati</taxon>
        <taxon>Pseudomonadota</taxon>
        <taxon>Gammaproteobacteria</taxon>
        <taxon>Vibrionales</taxon>
        <taxon>Vibrionaceae</taxon>
        <taxon>Photobacterium</taxon>
    </lineage>
</organism>
<keyword evidence="5 8" id="KW-0812">Transmembrane</keyword>
<keyword evidence="6 8" id="KW-1133">Transmembrane helix</keyword>
<feature type="transmembrane region" description="Helical" evidence="8">
    <location>
        <begin position="164"/>
        <end position="188"/>
    </location>
</feature>
<feature type="transmembrane region" description="Helical" evidence="8">
    <location>
        <begin position="113"/>
        <end position="132"/>
    </location>
</feature>
<evidence type="ECO:0000256" key="7">
    <source>
        <dbReference type="ARBA" id="ARBA00023136"/>
    </source>
</evidence>
<evidence type="ECO:0000259" key="9">
    <source>
        <dbReference type="Pfam" id="PF13231"/>
    </source>
</evidence>
<feature type="transmembrane region" description="Helical" evidence="8">
    <location>
        <begin position="261"/>
        <end position="278"/>
    </location>
</feature>
<evidence type="ECO:0000256" key="6">
    <source>
        <dbReference type="ARBA" id="ARBA00022989"/>
    </source>
</evidence>
<feature type="transmembrane region" description="Helical" evidence="8">
    <location>
        <begin position="341"/>
        <end position="363"/>
    </location>
</feature>
<gene>
    <name evidence="10" type="ORF">ABT57_00930</name>
</gene>
<dbReference type="PANTHER" id="PTHR33908:SF3">
    <property type="entry name" value="UNDECAPRENYL PHOSPHATE-ALPHA-4-AMINO-4-DEOXY-L-ARABINOSE ARABINOSYL TRANSFERASE"/>
    <property type="match status" value="1"/>
</dbReference>
<keyword evidence="2" id="KW-1003">Cell membrane</keyword>
<keyword evidence="11" id="KW-1185">Reference proteome</keyword>
<feature type="transmembrane region" description="Helical" evidence="8">
    <location>
        <begin position="138"/>
        <end position="157"/>
    </location>
</feature>
<reference evidence="10 11" key="1">
    <citation type="submission" date="2015-05" db="EMBL/GenBank/DDBJ databases">
        <title>Photobacterium galathea sp. nov.</title>
        <authorList>
            <person name="Machado H."/>
            <person name="Gram L."/>
        </authorList>
    </citation>
    <scope>NUCLEOTIDE SEQUENCE [LARGE SCALE GENOMIC DNA]</scope>
    <source>
        <strain evidence="10 11">DSM 22954</strain>
    </source>
</reference>
<dbReference type="InterPro" id="IPR050297">
    <property type="entry name" value="LipidA_mod_glycosyltrf_83"/>
</dbReference>
<dbReference type="RefSeq" id="WP_047883309.1">
    <property type="nucleotide sequence ID" value="NZ_LDOU01000002.1"/>
</dbReference>
<proteinExistence type="predicted"/>
<dbReference type="InterPro" id="IPR038731">
    <property type="entry name" value="RgtA/B/C-like"/>
</dbReference>
<feature type="transmembrane region" description="Helical" evidence="8">
    <location>
        <begin position="208"/>
        <end position="228"/>
    </location>
</feature>
<keyword evidence="4 10" id="KW-0808">Transferase</keyword>
<feature type="transmembrane region" description="Helical" evidence="8">
    <location>
        <begin position="298"/>
        <end position="320"/>
    </location>
</feature>
<evidence type="ECO:0000256" key="1">
    <source>
        <dbReference type="ARBA" id="ARBA00004651"/>
    </source>
</evidence>
<dbReference type="STRING" id="320778.ABT57_00930"/>
<keyword evidence="3" id="KW-0328">Glycosyltransferase</keyword>
<dbReference type="GO" id="GO:0016763">
    <property type="term" value="F:pentosyltransferase activity"/>
    <property type="evidence" value="ECO:0007669"/>
    <property type="project" value="TreeGrafter"/>
</dbReference>
<keyword evidence="7 8" id="KW-0472">Membrane</keyword>
<dbReference type="GO" id="GO:0005886">
    <property type="term" value="C:plasma membrane"/>
    <property type="evidence" value="ECO:0007669"/>
    <property type="project" value="UniProtKB-SubCell"/>
</dbReference>